<evidence type="ECO:0000313" key="4">
    <source>
        <dbReference type="Proteomes" id="UP001285636"/>
    </source>
</evidence>
<protein>
    <submittedName>
        <fullName evidence="3">Alpha/beta hydrolase</fullName>
    </submittedName>
</protein>
<dbReference type="PANTHER" id="PTHR43798">
    <property type="entry name" value="MONOACYLGLYCEROL LIPASE"/>
    <property type="match status" value="1"/>
</dbReference>
<dbReference type="Proteomes" id="UP001285636">
    <property type="component" value="Unassembled WGS sequence"/>
</dbReference>
<dbReference type="InterPro" id="IPR050266">
    <property type="entry name" value="AB_hydrolase_sf"/>
</dbReference>
<sequence>MAYTLYKGKKIFFEVRGEGTPLIFIHPPAMSHLTFRYQYPLAEIGKVVVLDLPGNGHSTTEVAEALSIEESAECVRAVLKKIRAKKAVIIGYSTGGSVGQEFALKYPELTAGLVLIGGFPEVSSFFLDKEFKLGIWAAKKKWMNLISFALPKAHFKNNKHAKEMQAVIKEVKPDILSETYKFGYEYQSIERIDELRMPLLLLYGKNDFLTHNYIYDFVSKVDDVEVVYVKGVAHQVPTKRPDECNHAIREWLLRRQIL</sequence>
<dbReference type="RefSeq" id="WP_323467247.1">
    <property type="nucleotide sequence ID" value="NZ_CP144224.1"/>
</dbReference>
<dbReference type="EMBL" id="JAWJAY010000003">
    <property type="protein sequence ID" value="MDV2886513.1"/>
    <property type="molecule type" value="Genomic_DNA"/>
</dbReference>
<dbReference type="GO" id="GO:0016020">
    <property type="term" value="C:membrane"/>
    <property type="evidence" value="ECO:0007669"/>
    <property type="project" value="TreeGrafter"/>
</dbReference>
<keyword evidence="1 3" id="KW-0378">Hydrolase</keyword>
<accession>A0AAJ2NQ99</accession>
<evidence type="ECO:0000259" key="2">
    <source>
        <dbReference type="Pfam" id="PF00561"/>
    </source>
</evidence>
<proteinExistence type="predicted"/>
<evidence type="ECO:0000313" key="3">
    <source>
        <dbReference type="EMBL" id="MDV2886513.1"/>
    </source>
</evidence>
<feature type="domain" description="AB hydrolase-1" evidence="2">
    <location>
        <begin position="21"/>
        <end position="144"/>
    </location>
</feature>
<dbReference type="InterPro" id="IPR029058">
    <property type="entry name" value="AB_hydrolase_fold"/>
</dbReference>
<dbReference type="AlphaFoldDB" id="A0AAJ2NQ99"/>
<dbReference type="PRINTS" id="PR00111">
    <property type="entry name" value="ABHYDROLASE"/>
</dbReference>
<evidence type="ECO:0000256" key="1">
    <source>
        <dbReference type="ARBA" id="ARBA00022801"/>
    </source>
</evidence>
<dbReference type="GO" id="GO:0016787">
    <property type="term" value="F:hydrolase activity"/>
    <property type="evidence" value="ECO:0007669"/>
    <property type="project" value="UniProtKB-KW"/>
</dbReference>
<dbReference type="InterPro" id="IPR000073">
    <property type="entry name" value="AB_hydrolase_1"/>
</dbReference>
<comment type="caution">
    <text evidence="3">The sequence shown here is derived from an EMBL/GenBank/DDBJ whole genome shotgun (WGS) entry which is preliminary data.</text>
</comment>
<gene>
    <name evidence="3" type="ORF">RYX45_15080</name>
</gene>
<dbReference type="Gene3D" id="3.40.50.1820">
    <property type="entry name" value="alpha/beta hydrolase"/>
    <property type="match status" value="1"/>
</dbReference>
<dbReference type="SUPFAM" id="SSF53474">
    <property type="entry name" value="alpha/beta-Hydrolases"/>
    <property type="match status" value="1"/>
</dbReference>
<dbReference type="Pfam" id="PF00561">
    <property type="entry name" value="Abhydrolase_1"/>
    <property type="match status" value="1"/>
</dbReference>
<name>A0AAJ2NQ99_ALKPS</name>
<reference evidence="3" key="1">
    <citation type="submission" date="2023-10" db="EMBL/GenBank/DDBJ databases">
        <title>Screening of Alkalihalophilus pseudofirmusBZ-TG-HK211 and Its Alleviation of Salt Stress on Rapeseed Growth.</title>
        <authorList>
            <person name="Zhao B."/>
            <person name="Guo T."/>
        </authorList>
    </citation>
    <scope>NUCLEOTIDE SEQUENCE</scope>
    <source>
        <strain evidence="3">BZ-TG-HK211</strain>
    </source>
</reference>
<dbReference type="PANTHER" id="PTHR43798:SF31">
    <property type="entry name" value="AB HYDROLASE SUPERFAMILY PROTEIN YCLE"/>
    <property type="match status" value="1"/>
</dbReference>
<organism evidence="3 4">
    <name type="scientific">Alkalihalophilus pseudofirmus</name>
    <name type="common">Bacillus pseudofirmus</name>
    <dbReference type="NCBI Taxonomy" id="79885"/>
    <lineage>
        <taxon>Bacteria</taxon>
        <taxon>Bacillati</taxon>
        <taxon>Bacillota</taxon>
        <taxon>Bacilli</taxon>
        <taxon>Bacillales</taxon>
        <taxon>Bacillaceae</taxon>
        <taxon>Alkalihalophilus</taxon>
    </lineage>
</organism>